<evidence type="ECO:0000313" key="1">
    <source>
        <dbReference type="EMBL" id="RAR57100.1"/>
    </source>
</evidence>
<evidence type="ECO:0000313" key="2">
    <source>
        <dbReference type="Proteomes" id="UP000249700"/>
    </source>
</evidence>
<accession>A0A328XE58</accession>
<comment type="caution">
    <text evidence="1">The sequence shown here is derived from an EMBL/GenBank/DDBJ whole genome shotgun (WGS) entry which is preliminary data.</text>
</comment>
<dbReference type="EMBL" id="QLSX01000016">
    <property type="protein sequence ID" value="RAR57100.1"/>
    <property type="molecule type" value="Genomic_DNA"/>
</dbReference>
<gene>
    <name evidence="1" type="ORF">BCL93_11633</name>
</gene>
<proteinExistence type="predicted"/>
<dbReference type="AlphaFoldDB" id="A0A328XE58"/>
<name>A0A328XE58_9GAMM</name>
<sequence length="80" mass="8791">MDGVSPVTLGFLGSPAAGAMMYVISREIIPQAHRSGHQNKATLGFSMKLVIMLFLNVSTRARWDAQEVIPNRERLCGLPH</sequence>
<dbReference type="Proteomes" id="UP000249700">
    <property type="component" value="Unassembled WGS sequence"/>
</dbReference>
<organism evidence="1 2">
    <name type="scientific">Onishia taeanensis</name>
    <dbReference type="NCBI Taxonomy" id="284577"/>
    <lineage>
        <taxon>Bacteria</taxon>
        <taxon>Pseudomonadati</taxon>
        <taxon>Pseudomonadota</taxon>
        <taxon>Gammaproteobacteria</taxon>
        <taxon>Oceanospirillales</taxon>
        <taxon>Halomonadaceae</taxon>
        <taxon>Onishia</taxon>
    </lineage>
</organism>
<reference evidence="1 2" key="1">
    <citation type="submission" date="2018-06" db="EMBL/GenBank/DDBJ databases">
        <title>Comparative analysis of microorganisms from saline springs in Andes Mountain Range, Colombia.</title>
        <authorList>
            <person name="Rubin E."/>
        </authorList>
    </citation>
    <scope>NUCLEOTIDE SEQUENCE [LARGE SCALE GENOMIC DNA]</scope>
    <source>
        <strain evidence="1 2">USBA-857</strain>
    </source>
</reference>
<protein>
    <submittedName>
        <fullName evidence="1">Uncharacterized protein</fullName>
    </submittedName>
</protein>